<dbReference type="FunFam" id="1.10.287.130:FF:000001">
    <property type="entry name" value="Two-component sensor histidine kinase"/>
    <property type="match status" value="1"/>
</dbReference>
<dbReference type="EMBL" id="SIJB01000015">
    <property type="protein sequence ID" value="NBI28565.1"/>
    <property type="molecule type" value="Genomic_DNA"/>
</dbReference>
<protein>
    <recommendedName>
        <fullName evidence="16">Heme sensor protein HssS</fullName>
        <ecNumber evidence="3">2.7.13.3</ecNumber>
    </recommendedName>
</protein>
<evidence type="ECO:0000256" key="17">
    <source>
        <dbReference type="SAM" id="Phobius"/>
    </source>
</evidence>
<evidence type="ECO:0000256" key="12">
    <source>
        <dbReference type="ARBA" id="ARBA00023012"/>
    </source>
</evidence>
<keyword evidence="13" id="KW-0843">Virulence</keyword>
<dbReference type="RefSeq" id="WP_160645349.1">
    <property type="nucleotide sequence ID" value="NZ_SIJB01000015.1"/>
</dbReference>
<comment type="subcellular location">
    <subcellularLocation>
        <location evidence="2">Cell membrane</location>
        <topology evidence="2">Multi-pass membrane protein</topology>
    </subcellularLocation>
</comment>
<evidence type="ECO:0000256" key="14">
    <source>
        <dbReference type="ARBA" id="ARBA00023136"/>
    </source>
</evidence>
<dbReference type="Gene3D" id="1.10.287.130">
    <property type="match status" value="1"/>
</dbReference>
<evidence type="ECO:0000256" key="11">
    <source>
        <dbReference type="ARBA" id="ARBA00022989"/>
    </source>
</evidence>
<dbReference type="PANTHER" id="PTHR45528:SF11">
    <property type="entry name" value="HISTIDINE KINASE"/>
    <property type="match status" value="1"/>
</dbReference>
<comment type="catalytic activity">
    <reaction evidence="1">
        <text>ATP + protein L-histidine = ADP + protein N-phospho-L-histidine.</text>
        <dbReference type="EC" id="2.7.13.3"/>
    </reaction>
</comment>
<dbReference type="Pfam" id="PF02518">
    <property type="entry name" value="HATPase_c"/>
    <property type="match status" value="1"/>
</dbReference>
<evidence type="ECO:0000256" key="10">
    <source>
        <dbReference type="ARBA" id="ARBA00022840"/>
    </source>
</evidence>
<dbReference type="InterPro" id="IPR036097">
    <property type="entry name" value="HisK_dim/P_sf"/>
</dbReference>
<dbReference type="EC" id="2.7.13.3" evidence="3"/>
<keyword evidence="21" id="KW-1185">Reference proteome</keyword>
<gene>
    <name evidence="20" type="ORF">ERL59_06320</name>
</gene>
<keyword evidence="6" id="KW-0808">Transferase</keyword>
<evidence type="ECO:0000256" key="4">
    <source>
        <dbReference type="ARBA" id="ARBA00022475"/>
    </source>
</evidence>
<evidence type="ECO:0000256" key="1">
    <source>
        <dbReference type="ARBA" id="ARBA00000085"/>
    </source>
</evidence>
<dbReference type="PROSITE" id="PS50109">
    <property type="entry name" value="HIS_KIN"/>
    <property type="match status" value="1"/>
</dbReference>
<organism evidence="20 21">
    <name type="scientific">Chengkuizengella marina</name>
    <dbReference type="NCBI Taxonomy" id="2507566"/>
    <lineage>
        <taxon>Bacteria</taxon>
        <taxon>Bacillati</taxon>
        <taxon>Bacillota</taxon>
        <taxon>Bacilli</taxon>
        <taxon>Bacillales</taxon>
        <taxon>Paenibacillaceae</taxon>
        <taxon>Chengkuizengella</taxon>
    </lineage>
</organism>
<feature type="transmembrane region" description="Helical" evidence="17">
    <location>
        <begin position="156"/>
        <end position="182"/>
    </location>
</feature>
<feature type="transmembrane region" description="Helical" evidence="17">
    <location>
        <begin position="9"/>
        <end position="32"/>
    </location>
</feature>
<keyword evidence="11 17" id="KW-1133">Transmembrane helix</keyword>
<keyword evidence="8" id="KW-0547">Nucleotide-binding</keyword>
<evidence type="ECO:0000256" key="3">
    <source>
        <dbReference type="ARBA" id="ARBA00012438"/>
    </source>
</evidence>
<evidence type="ECO:0000256" key="6">
    <source>
        <dbReference type="ARBA" id="ARBA00022679"/>
    </source>
</evidence>
<dbReference type="GO" id="GO:0005524">
    <property type="term" value="F:ATP binding"/>
    <property type="evidence" value="ECO:0007669"/>
    <property type="project" value="UniProtKB-KW"/>
</dbReference>
<sequence length="453" mass="52892">MRKSIYIRYAYLFIAAVLISLMIGILAAYYTFFSHFKQNLDQRLIEVGEEFREMYQSTPKEDMESFFNNSTLFTYRINLYEEHNEIVSYGSNFDNYTILNEDVEHVLNGEIFSADTVTWSDDPAERIIGLPFEIDNKRYALFISPDFPEEWNQIKYLFQIILFTILIIGSILFSISATYLVIPIRRLTKATKELAKGNYDVQIKHRRKDEIGDLMDSFNHMTQQLQKLETMRQEFVGNVSHEIQSPLTSIRGFTKAIKDNLVKEEDRHKYLQIIEDESKRLSKLSEDLLKLASLDSEHHPFNPKTYHLDEQIRKVVVKSEPLWSEKQLKIDLNLPKVTIHADESQLEQVWINLFTNSIRYTPNNNHIYISLYKSESIIKVTFKDTGIGIKSEDLQHIFERFYKADKARTRSFGGNGLGLSIAHKIVSIHQGQIKVDSEFEKGTSFTVILPIRQ</sequence>
<dbReference type="SUPFAM" id="SSF158472">
    <property type="entry name" value="HAMP domain-like"/>
    <property type="match status" value="1"/>
</dbReference>
<dbReference type="InterPro" id="IPR003594">
    <property type="entry name" value="HATPase_dom"/>
</dbReference>
<evidence type="ECO:0000313" key="21">
    <source>
        <dbReference type="Proteomes" id="UP000448943"/>
    </source>
</evidence>
<dbReference type="InterPro" id="IPR036890">
    <property type="entry name" value="HATPase_C_sf"/>
</dbReference>
<evidence type="ECO:0000256" key="2">
    <source>
        <dbReference type="ARBA" id="ARBA00004651"/>
    </source>
</evidence>
<dbReference type="SMART" id="SM00387">
    <property type="entry name" value="HATPase_c"/>
    <property type="match status" value="1"/>
</dbReference>
<dbReference type="CDD" id="cd00075">
    <property type="entry name" value="HATPase"/>
    <property type="match status" value="1"/>
</dbReference>
<reference evidence="20 21" key="1">
    <citation type="submission" date="2019-01" db="EMBL/GenBank/DDBJ databases">
        <title>Chengkuizengella sp. nov., isolated from deep-sea sediment of East Pacific Ocean.</title>
        <authorList>
            <person name="Yang J."/>
            <person name="Lai Q."/>
            <person name="Shao Z."/>
        </authorList>
    </citation>
    <scope>NUCLEOTIDE SEQUENCE [LARGE SCALE GENOMIC DNA]</scope>
    <source>
        <strain evidence="20 21">YPA3-1-1</strain>
    </source>
</reference>
<dbReference type="InterPro" id="IPR004358">
    <property type="entry name" value="Sig_transdc_His_kin-like_C"/>
</dbReference>
<accession>A0A6N9Q0V2</accession>
<dbReference type="Pfam" id="PF00672">
    <property type="entry name" value="HAMP"/>
    <property type="match status" value="1"/>
</dbReference>
<dbReference type="InterPro" id="IPR003660">
    <property type="entry name" value="HAMP_dom"/>
</dbReference>
<proteinExistence type="predicted"/>
<keyword evidence="12" id="KW-0902">Two-component regulatory system</keyword>
<evidence type="ECO:0000259" key="18">
    <source>
        <dbReference type="PROSITE" id="PS50109"/>
    </source>
</evidence>
<dbReference type="GO" id="GO:0005886">
    <property type="term" value="C:plasma membrane"/>
    <property type="evidence" value="ECO:0007669"/>
    <property type="project" value="UniProtKB-SubCell"/>
</dbReference>
<feature type="domain" description="HAMP" evidence="19">
    <location>
        <begin position="178"/>
        <end position="230"/>
    </location>
</feature>
<keyword evidence="10" id="KW-0067">ATP-binding</keyword>
<dbReference type="PANTHER" id="PTHR45528">
    <property type="entry name" value="SENSOR HISTIDINE KINASE CPXA"/>
    <property type="match status" value="1"/>
</dbReference>
<dbReference type="CDD" id="cd00082">
    <property type="entry name" value="HisKA"/>
    <property type="match status" value="1"/>
</dbReference>
<dbReference type="Gene3D" id="3.30.565.10">
    <property type="entry name" value="Histidine kinase-like ATPase, C-terminal domain"/>
    <property type="match status" value="1"/>
</dbReference>
<feature type="domain" description="Histidine kinase" evidence="18">
    <location>
        <begin position="238"/>
        <end position="453"/>
    </location>
</feature>
<dbReference type="FunFam" id="3.30.565.10:FF:000006">
    <property type="entry name" value="Sensor histidine kinase WalK"/>
    <property type="match status" value="1"/>
</dbReference>
<keyword evidence="14 17" id="KW-0472">Membrane</keyword>
<evidence type="ECO:0000256" key="16">
    <source>
        <dbReference type="ARBA" id="ARBA00040841"/>
    </source>
</evidence>
<dbReference type="SUPFAM" id="SSF55874">
    <property type="entry name" value="ATPase domain of HSP90 chaperone/DNA topoisomerase II/histidine kinase"/>
    <property type="match status" value="1"/>
</dbReference>
<evidence type="ECO:0000256" key="9">
    <source>
        <dbReference type="ARBA" id="ARBA00022777"/>
    </source>
</evidence>
<dbReference type="GO" id="GO:0000155">
    <property type="term" value="F:phosphorelay sensor kinase activity"/>
    <property type="evidence" value="ECO:0007669"/>
    <property type="project" value="InterPro"/>
</dbReference>
<comment type="caution">
    <text evidence="20">The sequence shown here is derived from an EMBL/GenBank/DDBJ whole genome shotgun (WGS) entry which is preliminary data.</text>
</comment>
<dbReference type="CDD" id="cd06225">
    <property type="entry name" value="HAMP"/>
    <property type="match status" value="1"/>
</dbReference>
<dbReference type="Pfam" id="PF00512">
    <property type="entry name" value="HisKA"/>
    <property type="match status" value="1"/>
</dbReference>
<evidence type="ECO:0000259" key="19">
    <source>
        <dbReference type="PROSITE" id="PS50885"/>
    </source>
</evidence>
<comment type="function">
    <text evidence="15">Member of the two-component regulatory system HssS/HssR involved in intracellular heme homeostasis and tempering of staphylococcal virulence. HssS functions as a heme sensor histidine kinase which is autophosphorylated at a histidine residue and transfers its phosphate group to an aspartate residue of HssR. HssR/HssS activates the expression of hrtAB, an efflux pump, in response to extracellular heme, hemin, hemoglobin or blood.</text>
</comment>
<evidence type="ECO:0000256" key="15">
    <source>
        <dbReference type="ARBA" id="ARBA00037219"/>
    </source>
</evidence>
<dbReference type="InterPro" id="IPR050398">
    <property type="entry name" value="HssS/ArlS-like"/>
</dbReference>
<evidence type="ECO:0000256" key="13">
    <source>
        <dbReference type="ARBA" id="ARBA00023026"/>
    </source>
</evidence>
<evidence type="ECO:0000256" key="5">
    <source>
        <dbReference type="ARBA" id="ARBA00022553"/>
    </source>
</evidence>
<keyword evidence="9 20" id="KW-0418">Kinase</keyword>
<dbReference type="SUPFAM" id="SSF47384">
    <property type="entry name" value="Homodimeric domain of signal transducing histidine kinase"/>
    <property type="match status" value="1"/>
</dbReference>
<keyword evidence="7 17" id="KW-0812">Transmembrane</keyword>
<keyword evidence="4" id="KW-1003">Cell membrane</keyword>
<dbReference type="Proteomes" id="UP000448943">
    <property type="component" value="Unassembled WGS sequence"/>
</dbReference>
<evidence type="ECO:0000256" key="8">
    <source>
        <dbReference type="ARBA" id="ARBA00022741"/>
    </source>
</evidence>
<dbReference type="OrthoDB" id="9813151at2"/>
<dbReference type="Gene3D" id="6.10.340.10">
    <property type="match status" value="1"/>
</dbReference>
<keyword evidence="5" id="KW-0597">Phosphoprotein</keyword>
<evidence type="ECO:0000313" key="20">
    <source>
        <dbReference type="EMBL" id="NBI28565.1"/>
    </source>
</evidence>
<dbReference type="PRINTS" id="PR00344">
    <property type="entry name" value="BCTRLSENSOR"/>
</dbReference>
<dbReference type="InterPro" id="IPR003661">
    <property type="entry name" value="HisK_dim/P_dom"/>
</dbReference>
<dbReference type="SMART" id="SM00304">
    <property type="entry name" value="HAMP"/>
    <property type="match status" value="1"/>
</dbReference>
<dbReference type="PROSITE" id="PS50885">
    <property type="entry name" value="HAMP"/>
    <property type="match status" value="1"/>
</dbReference>
<dbReference type="InterPro" id="IPR005467">
    <property type="entry name" value="His_kinase_dom"/>
</dbReference>
<dbReference type="SMART" id="SM00388">
    <property type="entry name" value="HisKA"/>
    <property type="match status" value="1"/>
</dbReference>
<name>A0A6N9Q0V2_9BACL</name>
<evidence type="ECO:0000256" key="7">
    <source>
        <dbReference type="ARBA" id="ARBA00022692"/>
    </source>
</evidence>
<dbReference type="AlphaFoldDB" id="A0A6N9Q0V2"/>